<comment type="caution">
    <text evidence="1">The sequence shown here is derived from an EMBL/GenBank/DDBJ whole genome shotgun (WGS) entry which is preliminary data.</text>
</comment>
<dbReference type="EMBL" id="JAFBFH010000040">
    <property type="protein sequence ID" value="MBM7717200.1"/>
    <property type="molecule type" value="Genomic_DNA"/>
</dbReference>
<evidence type="ECO:0000313" key="1">
    <source>
        <dbReference type="EMBL" id="MBM7717200.1"/>
    </source>
</evidence>
<protein>
    <submittedName>
        <fullName evidence="1">Uncharacterized protein</fullName>
    </submittedName>
</protein>
<organism evidence="1 2">
    <name type="scientific">Siminovitchia thermophila</name>
    <dbReference type="NCBI Taxonomy" id="1245522"/>
    <lineage>
        <taxon>Bacteria</taxon>
        <taxon>Bacillati</taxon>
        <taxon>Bacillota</taxon>
        <taxon>Bacilli</taxon>
        <taxon>Bacillales</taxon>
        <taxon>Bacillaceae</taxon>
        <taxon>Siminovitchia</taxon>
    </lineage>
</organism>
<accession>A0ABS2RCU5</accession>
<reference evidence="1 2" key="1">
    <citation type="submission" date="2021-01" db="EMBL/GenBank/DDBJ databases">
        <title>Genomic Encyclopedia of Type Strains, Phase IV (KMG-IV): sequencing the most valuable type-strain genomes for metagenomic binning, comparative biology and taxonomic classification.</title>
        <authorList>
            <person name="Goeker M."/>
        </authorList>
    </citation>
    <scope>NUCLEOTIDE SEQUENCE [LARGE SCALE GENOMIC DNA]</scope>
    <source>
        <strain evidence="1 2">DSM 105453</strain>
    </source>
</reference>
<gene>
    <name evidence="1" type="ORF">JOC94_004225</name>
</gene>
<dbReference type="Proteomes" id="UP000823485">
    <property type="component" value="Unassembled WGS sequence"/>
</dbReference>
<keyword evidence="2" id="KW-1185">Reference proteome</keyword>
<dbReference type="RefSeq" id="WP_205180208.1">
    <property type="nucleotide sequence ID" value="NZ_JAFBFH010000040.1"/>
</dbReference>
<name>A0ABS2RCU5_9BACI</name>
<proteinExistence type="predicted"/>
<sequence length="66" mass="7499">MIFFSEYNKTIKVQNPSKGVESIEVALVIDDVQKGTANITDFMLQGGRISTVWVYHPTEIRWSHDG</sequence>
<evidence type="ECO:0000313" key="2">
    <source>
        <dbReference type="Proteomes" id="UP000823485"/>
    </source>
</evidence>